<accession>A0A917ZN65</accession>
<feature type="region of interest" description="Disordered" evidence="2">
    <location>
        <begin position="79"/>
        <end position="100"/>
    </location>
</feature>
<keyword evidence="1" id="KW-0175">Coiled coil</keyword>
<evidence type="ECO:0008006" key="7">
    <source>
        <dbReference type="Google" id="ProtNLM"/>
    </source>
</evidence>
<evidence type="ECO:0000256" key="1">
    <source>
        <dbReference type="SAM" id="Coils"/>
    </source>
</evidence>
<sequence>MTHTTPAEAVTTSSANDDRGSTADEPVELPITAVTCLEDRAQVERRGEVQLAAGVQRLRVGPVTALAVDRSLRVDVAVDGGATGGNEDAGGTDDGDRAGATGGTGAFAKVIDARVVRSYTPAPADGPGPDASAVRREVHALEREIAEVSRLRERLESRLGLIEQAGADLIRDICEGAGAGEADPERWGAGLDRIESRAEPCRDELREVDSRLYESRERLREARQALERTEGEPEELTAVVEVVVEAERAGRAVLRVVHLVPCALWRPAYRATLAPDGRSVGVETDAVVWQRTGEDWPRVRLSLSTARPTLAASPPPLAEDVLVLRDRSAEERRTVEVDLREEEILALAAQSAGAADRRTELPGLEDGGEVRVMAAPVPVSVASDGRPHRIHLSSFTAECRAERTSSPEFSPLVAQEAVVTNECGHVLLAGPVDLVRGSGFVGRGELRFAGPGEEVRLAFGSEDTYRVVRHVEEQRETTGMAGINSRTVITRTVRLFVSRLDVPTEGGTTPVVVRERIPVSEVSAVEIRLKKDACRPEPDSVDAEGIVRYELHLAPGERREIALVHEIVATAAVTGL</sequence>
<reference evidence="5" key="1">
    <citation type="journal article" date="2014" name="Int. J. Syst. Evol. Microbiol.">
        <title>Complete genome sequence of Corynebacterium casei LMG S-19264T (=DSM 44701T), isolated from a smear-ripened cheese.</title>
        <authorList>
            <consortium name="US DOE Joint Genome Institute (JGI-PGF)"/>
            <person name="Walter F."/>
            <person name="Albersmeier A."/>
            <person name="Kalinowski J."/>
            <person name="Ruckert C."/>
        </authorList>
    </citation>
    <scope>NUCLEOTIDE SEQUENCE</scope>
    <source>
        <strain evidence="5">CGMCC 4.7201</strain>
    </source>
</reference>
<dbReference type="RefSeq" id="WP_189131868.1">
    <property type="nucleotide sequence ID" value="NZ_BMMS01000010.1"/>
</dbReference>
<dbReference type="Pfam" id="PF13598">
    <property type="entry name" value="DUF4139"/>
    <property type="match status" value="1"/>
</dbReference>
<proteinExistence type="predicted"/>
<dbReference type="EMBL" id="BMMS01000010">
    <property type="protein sequence ID" value="GGO87790.1"/>
    <property type="molecule type" value="Genomic_DNA"/>
</dbReference>
<evidence type="ECO:0000259" key="3">
    <source>
        <dbReference type="Pfam" id="PF13598"/>
    </source>
</evidence>
<protein>
    <recommendedName>
        <fullName evidence="7">Mucoidy inhibitor MuiA family protein</fullName>
    </recommendedName>
</protein>
<dbReference type="InterPro" id="IPR025554">
    <property type="entry name" value="DUF4140"/>
</dbReference>
<dbReference type="Proteomes" id="UP000641932">
    <property type="component" value="Unassembled WGS sequence"/>
</dbReference>
<dbReference type="PANTHER" id="PTHR31005">
    <property type="entry name" value="DUF4139 DOMAIN-CONTAINING PROTEIN"/>
    <property type="match status" value="1"/>
</dbReference>
<organism evidence="5 6">
    <name type="scientific">Wenjunlia tyrosinilytica</name>
    <dbReference type="NCBI Taxonomy" id="1544741"/>
    <lineage>
        <taxon>Bacteria</taxon>
        <taxon>Bacillati</taxon>
        <taxon>Actinomycetota</taxon>
        <taxon>Actinomycetes</taxon>
        <taxon>Kitasatosporales</taxon>
        <taxon>Streptomycetaceae</taxon>
        <taxon>Wenjunlia</taxon>
    </lineage>
</organism>
<keyword evidence="6" id="KW-1185">Reference proteome</keyword>
<dbReference type="InterPro" id="IPR037291">
    <property type="entry name" value="DUF4139"/>
</dbReference>
<feature type="coiled-coil region" evidence="1">
    <location>
        <begin position="131"/>
        <end position="158"/>
    </location>
</feature>
<evidence type="ECO:0000313" key="6">
    <source>
        <dbReference type="Proteomes" id="UP000641932"/>
    </source>
</evidence>
<dbReference type="Pfam" id="PF13600">
    <property type="entry name" value="DUF4140"/>
    <property type="match status" value="1"/>
</dbReference>
<feature type="compositionally biased region" description="Polar residues" evidence="2">
    <location>
        <begin position="1"/>
        <end position="15"/>
    </location>
</feature>
<feature type="region of interest" description="Disordered" evidence="2">
    <location>
        <begin position="1"/>
        <end position="27"/>
    </location>
</feature>
<evidence type="ECO:0000313" key="5">
    <source>
        <dbReference type="EMBL" id="GGO87790.1"/>
    </source>
</evidence>
<evidence type="ECO:0000256" key="2">
    <source>
        <dbReference type="SAM" id="MobiDB-lite"/>
    </source>
</evidence>
<dbReference type="InterPro" id="IPR011935">
    <property type="entry name" value="CHP02231"/>
</dbReference>
<feature type="domain" description="DUF4140" evidence="4">
    <location>
        <begin position="34"/>
        <end position="82"/>
    </location>
</feature>
<dbReference type="AlphaFoldDB" id="A0A917ZN65"/>
<gene>
    <name evidence="5" type="ORF">GCM10012280_27070</name>
</gene>
<reference evidence="5" key="2">
    <citation type="submission" date="2020-09" db="EMBL/GenBank/DDBJ databases">
        <authorList>
            <person name="Sun Q."/>
            <person name="Zhou Y."/>
        </authorList>
    </citation>
    <scope>NUCLEOTIDE SEQUENCE</scope>
    <source>
        <strain evidence="5">CGMCC 4.7201</strain>
    </source>
</reference>
<comment type="caution">
    <text evidence="5">The sequence shown here is derived from an EMBL/GenBank/DDBJ whole genome shotgun (WGS) entry which is preliminary data.</text>
</comment>
<name>A0A917ZN65_9ACTN</name>
<feature type="domain" description="DUF4139" evidence="3">
    <location>
        <begin position="255"/>
        <end position="567"/>
    </location>
</feature>
<dbReference type="PANTHER" id="PTHR31005:SF8">
    <property type="entry name" value="DUF4139 DOMAIN-CONTAINING PROTEIN"/>
    <property type="match status" value="1"/>
</dbReference>
<evidence type="ECO:0000259" key="4">
    <source>
        <dbReference type="Pfam" id="PF13600"/>
    </source>
</evidence>
<dbReference type="NCBIfam" id="TIGR02231">
    <property type="entry name" value="mucoidy inhibitor MuiA family protein"/>
    <property type="match status" value="1"/>
</dbReference>